<keyword evidence="18" id="KW-1185">Reference proteome</keyword>
<dbReference type="GO" id="GO:0005765">
    <property type="term" value="C:lysosomal membrane"/>
    <property type="evidence" value="ECO:0000318"/>
    <property type="project" value="GO_Central"/>
</dbReference>
<dbReference type="InParanoid" id="A0A7M7PKX2"/>
<organism evidence="17 18">
    <name type="scientific">Strongylocentrotus purpuratus</name>
    <name type="common">Purple sea urchin</name>
    <dbReference type="NCBI Taxonomy" id="7668"/>
    <lineage>
        <taxon>Eukaryota</taxon>
        <taxon>Metazoa</taxon>
        <taxon>Echinodermata</taxon>
        <taxon>Eleutherozoa</taxon>
        <taxon>Echinozoa</taxon>
        <taxon>Echinoidea</taxon>
        <taxon>Euechinoidea</taxon>
        <taxon>Echinacea</taxon>
        <taxon>Camarodonta</taxon>
        <taxon>Echinidea</taxon>
        <taxon>Strongylocentrotidae</taxon>
        <taxon>Strongylocentrotus</taxon>
    </lineage>
</organism>
<evidence type="ECO:0000256" key="14">
    <source>
        <dbReference type="SAM" id="Phobius"/>
    </source>
</evidence>
<dbReference type="OMA" id="VISDCIG"/>
<keyword evidence="7 14" id="KW-1133">Transmembrane helix</keyword>
<proteinExistence type="predicted"/>
<evidence type="ECO:0000259" key="15">
    <source>
        <dbReference type="Pfam" id="PF08016"/>
    </source>
</evidence>
<dbReference type="InterPro" id="IPR049134">
    <property type="entry name" value="MCLN_ECD"/>
</dbReference>
<feature type="transmembrane region" description="Helical" evidence="14">
    <location>
        <begin position="417"/>
        <end position="441"/>
    </location>
</feature>
<keyword evidence="6" id="KW-0967">Endosome</keyword>
<sequence length="708" mass="81013">MRASSRTSAREAERRNKTVTHSANGPYLEPVEAEDSSGSCRPLRRQERVCLGAESASSAAGPGAYSDCPPSVILTSARGDINCSDPTMNTLAAQTACGGGSSRSLNRIGRSECNHDNFSNLNNDCSIQNECHIGSKPTSSMEEDDVFGASIGTLRSRQEMRWELRYFFMNPYLKYKKRGRKPWKLGIQLLKIIFVTIQLVLFGTSQFSLNKFYEGNQESFEHLFLKDWNTGYDSTAYPKSDELYAIYEKEVLFRHLDYVAYQFSNLETNAIGTYGYDRREEGEARSLHVCQENYKEIKITQDGQFFINETIHTSFLVIPVNTSQNISVKDYLEQHNQTLCVDTLRKLTLNFVVSSLHLKDSKSFPIPDCIKFNITIMYDNTVHSGRMPVTLNFDHNFFTNCSNKNESDDLSKTPARWTFSMDLLVIILCVTSMILCLRSIIKAQQLKFKTMQFFKVHYDCTLGISDKVEFLNLWYVMIVVSDICTIAGSIVKVLIEVADNTYYDPCSLLLGTGCFLIWFGVLRYLGFFNKYNIMIVTLKGAMPNVLRFLICAGIIYASYAFFGWIVLGPYHPKFKTLSISVECMFSLINGDDMYATFRELSTRNMSIYVFSRIYLYTFISLFIYVVLSLIIAIIMDTYETMKEYQRTGHIEGKLHCFMAETCDEDIPGRGSFHTQSSMMERGRWRQKLRDNLCCRRCNSFDSEDSLIT</sequence>
<evidence type="ECO:0000313" key="18">
    <source>
        <dbReference type="Proteomes" id="UP000007110"/>
    </source>
</evidence>
<dbReference type="FunCoup" id="A0A7M7PKX2">
    <property type="interactions" value="1293"/>
</dbReference>
<evidence type="ECO:0000259" key="16">
    <source>
        <dbReference type="Pfam" id="PF21381"/>
    </source>
</evidence>
<evidence type="ECO:0000313" key="17">
    <source>
        <dbReference type="EnsemblMetazoa" id="XP_030852304"/>
    </source>
</evidence>
<feature type="transmembrane region" description="Helical" evidence="14">
    <location>
        <begin position="185"/>
        <end position="203"/>
    </location>
</feature>
<dbReference type="PANTHER" id="PTHR12127">
    <property type="entry name" value="MUCOLIPIN"/>
    <property type="match status" value="1"/>
</dbReference>
<dbReference type="GO" id="GO:0072345">
    <property type="term" value="F:NAADP-sensitive calcium-release channel activity"/>
    <property type="evidence" value="ECO:0000318"/>
    <property type="project" value="GO_Central"/>
</dbReference>
<reference evidence="17" key="2">
    <citation type="submission" date="2021-01" db="UniProtKB">
        <authorList>
            <consortium name="EnsemblMetazoa"/>
        </authorList>
    </citation>
    <scope>IDENTIFICATION</scope>
</reference>
<evidence type="ECO:0000256" key="13">
    <source>
        <dbReference type="SAM" id="MobiDB-lite"/>
    </source>
</evidence>
<name>A0A7M7PKX2_STRPU</name>
<evidence type="ECO:0000256" key="10">
    <source>
        <dbReference type="ARBA" id="ARBA00023157"/>
    </source>
</evidence>
<dbReference type="InterPro" id="IPR039031">
    <property type="entry name" value="Mucolipin"/>
</dbReference>
<feature type="region of interest" description="Disordered" evidence="13">
    <location>
        <begin position="1"/>
        <end position="40"/>
    </location>
</feature>
<keyword evidence="9 14" id="KW-0472">Membrane</keyword>
<feature type="domain" description="Polycystin cation channel PKD1/PKD2" evidence="15">
    <location>
        <begin position="510"/>
        <end position="641"/>
    </location>
</feature>
<dbReference type="GeneID" id="584895"/>
<feature type="domain" description="Mucolipin extracytosolic" evidence="16">
    <location>
        <begin position="212"/>
        <end position="396"/>
    </location>
</feature>
<evidence type="ECO:0000256" key="5">
    <source>
        <dbReference type="ARBA" id="ARBA00022692"/>
    </source>
</evidence>
<evidence type="ECO:0000256" key="4">
    <source>
        <dbReference type="ARBA" id="ARBA00022475"/>
    </source>
</evidence>
<evidence type="ECO:0000256" key="7">
    <source>
        <dbReference type="ARBA" id="ARBA00022989"/>
    </source>
</evidence>
<feature type="transmembrane region" description="Helical" evidence="14">
    <location>
        <begin position="613"/>
        <end position="635"/>
    </location>
</feature>
<dbReference type="AlphaFoldDB" id="A0A7M7PKX2"/>
<keyword evidence="11" id="KW-0407">Ion channel</keyword>
<dbReference type="RefSeq" id="XP_030852304.1">
    <property type="nucleotide sequence ID" value="XM_030996444.1"/>
</dbReference>
<keyword evidence="5 14" id="KW-0812">Transmembrane</keyword>
<dbReference type="GO" id="GO:0005886">
    <property type="term" value="C:plasma membrane"/>
    <property type="evidence" value="ECO:0000318"/>
    <property type="project" value="GO_Central"/>
</dbReference>
<evidence type="ECO:0000256" key="3">
    <source>
        <dbReference type="ARBA" id="ARBA00022448"/>
    </source>
</evidence>
<keyword evidence="8" id="KW-0406">Ion transport</keyword>
<comment type="catalytic activity">
    <reaction evidence="12">
        <text>Ca(2+)(in) = Ca(2+)(out)</text>
        <dbReference type="Rhea" id="RHEA:29671"/>
        <dbReference type="ChEBI" id="CHEBI:29108"/>
    </reaction>
</comment>
<keyword evidence="3" id="KW-0813">Transport</keyword>
<evidence type="ECO:0000256" key="6">
    <source>
        <dbReference type="ARBA" id="ARBA00022753"/>
    </source>
</evidence>
<protein>
    <submittedName>
        <fullName evidence="17">Uncharacterized protein</fullName>
    </submittedName>
</protein>
<dbReference type="GO" id="GO:0010008">
    <property type="term" value="C:endosome membrane"/>
    <property type="evidence" value="ECO:0007669"/>
    <property type="project" value="UniProtKB-SubCell"/>
</dbReference>
<evidence type="ECO:0000256" key="12">
    <source>
        <dbReference type="ARBA" id="ARBA00036634"/>
    </source>
</evidence>
<dbReference type="EnsemblMetazoa" id="XM_030996444">
    <property type="protein sequence ID" value="XP_030852304"/>
    <property type="gene ID" value="LOC584895"/>
</dbReference>
<evidence type="ECO:0000256" key="2">
    <source>
        <dbReference type="ARBA" id="ARBA00004651"/>
    </source>
</evidence>
<feature type="transmembrane region" description="Helical" evidence="14">
    <location>
        <begin position="473"/>
        <end position="495"/>
    </location>
</feature>
<dbReference type="Gene3D" id="1.10.287.70">
    <property type="match status" value="1"/>
</dbReference>
<keyword evidence="4" id="KW-1003">Cell membrane</keyword>
<dbReference type="InterPro" id="IPR013122">
    <property type="entry name" value="PKD1_2_channel"/>
</dbReference>
<reference evidence="18" key="1">
    <citation type="submission" date="2015-02" db="EMBL/GenBank/DDBJ databases">
        <title>Genome sequencing for Strongylocentrotus purpuratus.</title>
        <authorList>
            <person name="Murali S."/>
            <person name="Liu Y."/>
            <person name="Vee V."/>
            <person name="English A."/>
            <person name="Wang M."/>
            <person name="Skinner E."/>
            <person name="Han Y."/>
            <person name="Muzny D.M."/>
            <person name="Worley K.C."/>
            <person name="Gibbs R.A."/>
        </authorList>
    </citation>
    <scope>NUCLEOTIDE SEQUENCE</scope>
</reference>
<evidence type="ECO:0000256" key="11">
    <source>
        <dbReference type="ARBA" id="ARBA00023303"/>
    </source>
</evidence>
<dbReference type="FunFam" id="1.10.287.70:FF:000033">
    <property type="entry name" value="Mucolipin 1"/>
    <property type="match status" value="1"/>
</dbReference>
<dbReference type="OrthoDB" id="263481at2759"/>
<accession>A0A7M7PKX2</accession>
<dbReference type="PANTHER" id="PTHR12127:SF7">
    <property type="entry name" value="SD02261P"/>
    <property type="match status" value="1"/>
</dbReference>
<dbReference type="Proteomes" id="UP000007110">
    <property type="component" value="Unassembled WGS sequence"/>
</dbReference>
<dbReference type="CDD" id="cd21050">
    <property type="entry name" value="ELD_TRPML"/>
    <property type="match status" value="1"/>
</dbReference>
<dbReference type="Pfam" id="PF08016">
    <property type="entry name" value="PKD_channel"/>
    <property type="match status" value="1"/>
</dbReference>
<evidence type="ECO:0000256" key="8">
    <source>
        <dbReference type="ARBA" id="ARBA00023065"/>
    </source>
</evidence>
<feature type="transmembrane region" description="Helical" evidence="14">
    <location>
        <begin position="545"/>
        <end position="567"/>
    </location>
</feature>
<evidence type="ECO:0000256" key="9">
    <source>
        <dbReference type="ARBA" id="ARBA00023136"/>
    </source>
</evidence>
<keyword evidence="10" id="KW-1015">Disulfide bond</keyword>
<feature type="transmembrane region" description="Helical" evidence="14">
    <location>
        <begin position="507"/>
        <end position="525"/>
    </location>
</feature>
<evidence type="ECO:0000256" key="1">
    <source>
        <dbReference type="ARBA" id="ARBA00004337"/>
    </source>
</evidence>
<dbReference type="Pfam" id="PF21381">
    <property type="entry name" value="MCLN_ECD"/>
    <property type="match status" value="1"/>
</dbReference>
<dbReference type="KEGG" id="spu:584895"/>
<comment type="subcellular location">
    <subcellularLocation>
        <location evidence="2">Cell membrane</location>
        <topology evidence="2">Multi-pass membrane protein</topology>
    </subcellularLocation>
    <subcellularLocation>
        <location evidence="1">Endosome membrane</location>
        <topology evidence="1">Multi-pass membrane protein</topology>
    </subcellularLocation>
</comment>